<keyword evidence="2" id="KW-1133">Transmembrane helix</keyword>
<evidence type="ECO:0000313" key="5">
    <source>
        <dbReference type="Proteomes" id="UP001528912"/>
    </source>
</evidence>
<organism evidence="4 5">
    <name type="scientific">Luteipulveratus flavus</name>
    <dbReference type="NCBI Taxonomy" id="3031728"/>
    <lineage>
        <taxon>Bacteria</taxon>
        <taxon>Bacillati</taxon>
        <taxon>Actinomycetota</taxon>
        <taxon>Actinomycetes</taxon>
        <taxon>Micrococcales</taxon>
        <taxon>Dermacoccaceae</taxon>
        <taxon>Luteipulveratus</taxon>
    </lineage>
</organism>
<dbReference type="EMBL" id="JAROAV010000012">
    <property type="protein sequence ID" value="MDF8263514.1"/>
    <property type="molecule type" value="Genomic_DNA"/>
</dbReference>
<keyword evidence="5" id="KW-1185">Reference proteome</keyword>
<evidence type="ECO:0000313" key="4">
    <source>
        <dbReference type="EMBL" id="MDF8263514.1"/>
    </source>
</evidence>
<comment type="caution">
    <text evidence="4">The sequence shown here is derived from an EMBL/GenBank/DDBJ whole genome shotgun (WGS) entry which is preliminary data.</text>
</comment>
<dbReference type="RefSeq" id="WP_277191228.1">
    <property type="nucleotide sequence ID" value="NZ_JAROAV010000012.1"/>
</dbReference>
<dbReference type="InterPro" id="IPR058488">
    <property type="entry name" value="DUF8175"/>
</dbReference>
<dbReference type="Proteomes" id="UP001528912">
    <property type="component" value="Unassembled WGS sequence"/>
</dbReference>
<proteinExistence type="predicted"/>
<evidence type="ECO:0000256" key="2">
    <source>
        <dbReference type="SAM" id="Phobius"/>
    </source>
</evidence>
<protein>
    <recommendedName>
        <fullName evidence="3">DUF8175 domain-containing protein</fullName>
    </recommendedName>
</protein>
<keyword evidence="2" id="KW-0812">Transmembrane</keyword>
<dbReference type="Pfam" id="PF26526">
    <property type="entry name" value="DUF8175"/>
    <property type="match status" value="1"/>
</dbReference>
<feature type="domain" description="DUF8175" evidence="3">
    <location>
        <begin position="62"/>
        <end position="254"/>
    </location>
</feature>
<keyword evidence="2" id="KW-0472">Membrane</keyword>
<accession>A0ABT6C624</accession>
<feature type="transmembrane region" description="Helical" evidence="2">
    <location>
        <begin position="16"/>
        <end position="36"/>
    </location>
</feature>
<gene>
    <name evidence="4" type="ORF">P4R38_04545</name>
</gene>
<evidence type="ECO:0000256" key="1">
    <source>
        <dbReference type="SAM" id="MobiDB-lite"/>
    </source>
</evidence>
<reference evidence="4 5" key="1">
    <citation type="submission" date="2023-03" db="EMBL/GenBank/DDBJ databases">
        <title>YIM 133296 draft genome.</title>
        <authorList>
            <person name="Xiong L."/>
        </authorList>
    </citation>
    <scope>NUCLEOTIDE SEQUENCE [LARGE SCALE GENOMIC DNA]</scope>
    <source>
        <strain evidence="4 5">YIM 133296</strain>
    </source>
</reference>
<name>A0ABT6C624_9MICO</name>
<feature type="region of interest" description="Disordered" evidence="1">
    <location>
        <begin position="47"/>
        <end position="97"/>
    </location>
</feature>
<sequence>MSNSEPDVAPALSRRWWIVAVGALAAAVIGIVVVVLPGGGSTTVAGAPTGSAPSATAPAPSAPATSAGGPAPSSSASFCGLPAGSQVQPQAGPGGDWKDVGTLVAAPQDARRFGPGRIGTGGSTTCFAHSPTGALFAGAAFMAGASDDRTGADQARAMLLDGPGKQKFIDTMHEPGSSSGSDIGHGNVSGFRILSYSKDQARVSVSVSFPDNVFAALTVDLAWRHGDWKVTTLPDGSLPGGEVQVITSLDGFTPWIPTQGD</sequence>
<feature type="compositionally biased region" description="Low complexity" evidence="1">
    <location>
        <begin position="47"/>
        <end position="77"/>
    </location>
</feature>
<evidence type="ECO:0000259" key="3">
    <source>
        <dbReference type="Pfam" id="PF26526"/>
    </source>
</evidence>